<sequence length="154" mass="17412">MKKIIIKSTGNVILFLLVGLAFLFPFSEINSIQSVGFSVTLSIYPIMLGVYLILYPILYYMVSKRLKWSKTDIHELAFSDEREKIIVAEATKISYIVLTGGLILSIAIIGGIKLFSLFTHEEVSVYFASILLITILLVLSTISYCAKWCLEYRK</sequence>
<protein>
    <submittedName>
        <fullName evidence="1">Uncharacterized protein</fullName>
    </submittedName>
</protein>
<proteinExistence type="predicted"/>
<keyword evidence="2" id="KW-1185">Reference proteome</keyword>
<organism evidence="1 2">
    <name type="scientific">Anoxybacterium hadale</name>
    <dbReference type="NCBI Taxonomy" id="3408580"/>
    <lineage>
        <taxon>Bacteria</taxon>
        <taxon>Bacillati</taxon>
        <taxon>Bacillota</taxon>
        <taxon>Clostridia</taxon>
        <taxon>Peptostreptococcales</taxon>
        <taxon>Anaerovoracaceae</taxon>
        <taxon>Anoxybacterium</taxon>
    </lineage>
</organism>
<evidence type="ECO:0000313" key="1">
    <source>
        <dbReference type="EMBL" id="QOX64545.1"/>
    </source>
</evidence>
<gene>
    <name evidence="1" type="ORF">FRZ06_14945</name>
</gene>
<name>A0ACD1AEE3_9FIRM</name>
<dbReference type="Proteomes" id="UP000594014">
    <property type="component" value="Chromosome"/>
</dbReference>
<dbReference type="EMBL" id="CP042469">
    <property type="protein sequence ID" value="QOX64545.1"/>
    <property type="molecule type" value="Genomic_DNA"/>
</dbReference>
<accession>A0ACD1AEE3</accession>
<reference evidence="1" key="1">
    <citation type="submission" date="2019-08" db="EMBL/GenBank/DDBJ databases">
        <title>Genome sequence of Clostridiales bacterium MT110.</title>
        <authorList>
            <person name="Cao J."/>
        </authorList>
    </citation>
    <scope>NUCLEOTIDE SEQUENCE</scope>
    <source>
        <strain evidence="1">MT110</strain>
    </source>
</reference>
<evidence type="ECO:0000313" key="2">
    <source>
        <dbReference type="Proteomes" id="UP000594014"/>
    </source>
</evidence>